<feature type="domain" description="Pre-C2HC" evidence="2">
    <location>
        <begin position="5"/>
        <end position="44"/>
    </location>
</feature>
<evidence type="ECO:0000259" key="2">
    <source>
        <dbReference type="Pfam" id="PF07530"/>
    </source>
</evidence>
<feature type="compositionally biased region" description="Low complexity" evidence="1">
    <location>
        <begin position="48"/>
        <end position="60"/>
    </location>
</feature>
<dbReference type="EMBL" id="BMAO01018127">
    <property type="protein sequence ID" value="GFR21260.1"/>
    <property type="molecule type" value="Genomic_DNA"/>
</dbReference>
<evidence type="ECO:0000313" key="4">
    <source>
        <dbReference type="Proteomes" id="UP000887116"/>
    </source>
</evidence>
<feature type="compositionally biased region" description="Polar residues" evidence="1">
    <location>
        <begin position="61"/>
        <end position="73"/>
    </location>
</feature>
<dbReference type="OrthoDB" id="8123891at2759"/>
<evidence type="ECO:0000313" key="3">
    <source>
        <dbReference type="EMBL" id="GFR21260.1"/>
    </source>
</evidence>
<dbReference type="Pfam" id="PF07530">
    <property type="entry name" value="PRE_C2HC"/>
    <property type="match status" value="1"/>
</dbReference>
<dbReference type="AlphaFoldDB" id="A0A8X6HFR9"/>
<organism evidence="3 4">
    <name type="scientific">Trichonephila clavata</name>
    <name type="common">Joro spider</name>
    <name type="synonym">Nephila clavata</name>
    <dbReference type="NCBI Taxonomy" id="2740835"/>
    <lineage>
        <taxon>Eukaryota</taxon>
        <taxon>Metazoa</taxon>
        <taxon>Ecdysozoa</taxon>
        <taxon>Arthropoda</taxon>
        <taxon>Chelicerata</taxon>
        <taxon>Arachnida</taxon>
        <taxon>Araneae</taxon>
        <taxon>Araneomorphae</taxon>
        <taxon>Entelegynae</taxon>
        <taxon>Araneoidea</taxon>
        <taxon>Nephilidae</taxon>
        <taxon>Trichonephila</taxon>
    </lineage>
</organism>
<dbReference type="InterPro" id="IPR006579">
    <property type="entry name" value="Pre_C2HC_dom"/>
</dbReference>
<name>A0A8X6HFR9_TRICU</name>
<accession>A0A8X6HFR9</accession>
<keyword evidence="4" id="KW-1185">Reference proteome</keyword>
<evidence type="ECO:0000256" key="1">
    <source>
        <dbReference type="SAM" id="MobiDB-lite"/>
    </source>
</evidence>
<proteinExistence type="predicted"/>
<dbReference type="Proteomes" id="UP000887116">
    <property type="component" value="Unassembled WGS sequence"/>
</dbReference>
<feature type="region of interest" description="Disordered" evidence="1">
    <location>
        <begin position="42"/>
        <end position="93"/>
    </location>
</feature>
<gene>
    <name evidence="3" type="ORF">TNCT_84131</name>
</gene>
<comment type="caution">
    <text evidence="3">The sequence shown here is derived from an EMBL/GenBank/DDBJ whole genome shotgun (WGS) entry which is preliminary data.</text>
</comment>
<reference evidence="3" key="1">
    <citation type="submission" date="2020-07" db="EMBL/GenBank/DDBJ databases">
        <title>Multicomponent nature underlies the extraordinary mechanical properties of spider dragline silk.</title>
        <authorList>
            <person name="Kono N."/>
            <person name="Nakamura H."/>
            <person name="Mori M."/>
            <person name="Yoshida Y."/>
            <person name="Ohtoshi R."/>
            <person name="Malay A.D."/>
            <person name="Moran D.A.P."/>
            <person name="Tomita M."/>
            <person name="Numata K."/>
            <person name="Arakawa K."/>
        </authorList>
    </citation>
    <scope>NUCLEOTIDE SEQUENCE</scope>
</reference>
<sequence length="93" mass="10361">MPPMEIISDLATQGFQIEECHNMVSRKTGEPMPLFMLSMEISKKQKPSSKPSPASVMSRSQWKSSTRNINCPSASDARDFSTRENSAWARPGV</sequence>
<protein>
    <recommendedName>
        <fullName evidence="2">Pre-C2HC domain-containing protein</fullName>
    </recommendedName>
</protein>